<dbReference type="EMBL" id="UINC01220482">
    <property type="protein sequence ID" value="SVE48411.1"/>
    <property type="molecule type" value="Genomic_DNA"/>
</dbReference>
<reference evidence="1" key="1">
    <citation type="submission" date="2018-05" db="EMBL/GenBank/DDBJ databases">
        <authorList>
            <person name="Lanie J.A."/>
            <person name="Ng W.-L."/>
            <person name="Kazmierczak K.M."/>
            <person name="Andrzejewski T.M."/>
            <person name="Davidsen T.M."/>
            <person name="Wayne K.J."/>
            <person name="Tettelin H."/>
            <person name="Glass J.I."/>
            <person name="Rusch D."/>
            <person name="Podicherti R."/>
            <person name="Tsui H.-C.T."/>
            <person name="Winkler M.E."/>
        </authorList>
    </citation>
    <scope>NUCLEOTIDE SEQUENCE</scope>
</reference>
<feature type="non-terminal residue" evidence="1">
    <location>
        <position position="22"/>
    </location>
</feature>
<organism evidence="1">
    <name type="scientific">marine metagenome</name>
    <dbReference type="NCBI Taxonomy" id="408172"/>
    <lineage>
        <taxon>unclassified sequences</taxon>
        <taxon>metagenomes</taxon>
        <taxon>ecological metagenomes</taxon>
    </lineage>
</organism>
<dbReference type="AlphaFoldDB" id="A0A383DVA5"/>
<name>A0A383DVA5_9ZZZZ</name>
<gene>
    <name evidence="1" type="ORF">METZ01_LOCUS501265</name>
</gene>
<proteinExistence type="predicted"/>
<evidence type="ECO:0000313" key="1">
    <source>
        <dbReference type="EMBL" id="SVE48411.1"/>
    </source>
</evidence>
<protein>
    <submittedName>
        <fullName evidence="1">Uncharacterized protein</fullName>
    </submittedName>
</protein>
<sequence>MQTPSPFEEIGAMLGFSRRELK</sequence>
<accession>A0A383DVA5</accession>